<dbReference type="GO" id="GO:0071004">
    <property type="term" value="C:U2-type prespliceosome"/>
    <property type="evidence" value="ECO:0007669"/>
    <property type="project" value="TreeGrafter"/>
</dbReference>
<feature type="region of interest" description="Disordered" evidence="9">
    <location>
        <begin position="1"/>
        <end position="66"/>
    </location>
</feature>
<evidence type="ECO:0000259" key="10">
    <source>
        <dbReference type="PROSITE" id="PS52002"/>
    </source>
</evidence>
<dbReference type="GO" id="GO:0000956">
    <property type="term" value="P:nuclear-transcribed mRNA catabolic process"/>
    <property type="evidence" value="ECO:0007669"/>
    <property type="project" value="InterPro"/>
</dbReference>
<dbReference type="GeneID" id="8196764"/>
<dbReference type="RefSeq" id="XP_002489913.1">
    <property type="nucleotide sequence ID" value="XM_002489868.1"/>
</dbReference>
<sequence length="156" mass="17718">MERNQNSREKNFQDSNRRDGQREGQRDGHRGGQGQRYNQNQRGGQGQRGNQRKGPRRDAPKRASIINLANYKDKQIRLTFSGVHDSREVIGCLKGYDQLMNLVLDDAEEILKSTEKRTLGRVIVRGPKLVSLALADGSEEVANPFTQNEEAEENRV</sequence>
<comment type="similarity">
    <text evidence="2">Belongs to the snRNP Sm proteins family.</text>
</comment>
<dbReference type="PANTHER" id="PTHR10553:SF5">
    <property type="entry name" value="U6 SNRNA-ASSOCIATED SM-LIKE PROTEIN LSM7"/>
    <property type="match status" value="1"/>
</dbReference>
<organism evidence="11 12">
    <name type="scientific">Komagataella phaffii (strain GS115 / ATCC 20864)</name>
    <name type="common">Yeast</name>
    <name type="synonym">Pichia pastoris</name>
    <dbReference type="NCBI Taxonomy" id="644223"/>
    <lineage>
        <taxon>Eukaryota</taxon>
        <taxon>Fungi</taxon>
        <taxon>Dikarya</taxon>
        <taxon>Ascomycota</taxon>
        <taxon>Saccharomycotina</taxon>
        <taxon>Pichiomycetes</taxon>
        <taxon>Pichiales</taxon>
        <taxon>Pichiaceae</taxon>
        <taxon>Komagataella</taxon>
    </lineage>
</organism>
<evidence type="ECO:0000313" key="12">
    <source>
        <dbReference type="Proteomes" id="UP000000314"/>
    </source>
</evidence>
<gene>
    <name evidence="11" type="ordered locus">PAS_chr1-1_0487</name>
</gene>
<dbReference type="Proteomes" id="UP000000314">
    <property type="component" value="Chromosome 1"/>
</dbReference>
<evidence type="ECO:0000256" key="7">
    <source>
        <dbReference type="ARBA" id="ARBA00023242"/>
    </source>
</evidence>
<keyword evidence="8" id="KW-0687">Ribonucleoprotein</keyword>
<dbReference type="EMBL" id="FN392319">
    <property type="protein sequence ID" value="CAY67632.1"/>
    <property type="molecule type" value="Genomic_DNA"/>
</dbReference>
<reference evidence="11 12" key="1">
    <citation type="journal article" date="2009" name="Nat. Biotechnol.">
        <title>Genome sequence of the recombinant protein production host Pichia pastoris.</title>
        <authorList>
            <person name="De Schutter K."/>
            <person name="Lin Y.C."/>
            <person name="Tiels P."/>
            <person name="Van Hecke A."/>
            <person name="Glinka S."/>
            <person name="Weber-Lehmann J."/>
            <person name="Rouze P."/>
            <person name="Van de Peer Y."/>
            <person name="Callewaert N."/>
        </authorList>
    </citation>
    <scope>NUCLEOTIDE SEQUENCE [LARGE SCALE GENOMIC DNA]</scope>
    <source>
        <strain evidence="12">GS115 / ATCC 20864</strain>
    </source>
</reference>
<keyword evidence="12" id="KW-1185">Reference proteome</keyword>
<dbReference type="SMART" id="SM00651">
    <property type="entry name" value="Sm"/>
    <property type="match status" value="1"/>
</dbReference>
<dbReference type="FunCoup" id="C4QWK9">
    <property type="interactions" value="802"/>
</dbReference>
<dbReference type="PANTHER" id="PTHR10553">
    <property type="entry name" value="SMALL NUCLEAR RIBONUCLEOPROTEIN"/>
    <property type="match status" value="1"/>
</dbReference>
<dbReference type="InterPro" id="IPR047575">
    <property type="entry name" value="Sm"/>
</dbReference>
<keyword evidence="4" id="KW-0747">Spliceosome</keyword>
<proteinExistence type="inferred from homology"/>
<dbReference type="GO" id="GO:0005688">
    <property type="term" value="C:U6 snRNP"/>
    <property type="evidence" value="ECO:0007669"/>
    <property type="project" value="TreeGrafter"/>
</dbReference>
<dbReference type="GO" id="GO:0071013">
    <property type="term" value="C:catalytic step 2 spliceosome"/>
    <property type="evidence" value="ECO:0007669"/>
    <property type="project" value="TreeGrafter"/>
</dbReference>
<keyword evidence="6" id="KW-0508">mRNA splicing</keyword>
<protein>
    <recommendedName>
        <fullName evidence="10">Sm domain-containing protein</fullName>
    </recommendedName>
</protein>
<dbReference type="GO" id="GO:1990726">
    <property type="term" value="C:Lsm1-7-Pat1 complex"/>
    <property type="evidence" value="ECO:0007669"/>
    <property type="project" value="TreeGrafter"/>
</dbReference>
<dbReference type="eggNOG" id="KOG1781">
    <property type="taxonomic scope" value="Eukaryota"/>
</dbReference>
<dbReference type="GO" id="GO:0003723">
    <property type="term" value="F:RNA binding"/>
    <property type="evidence" value="ECO:0007669"/>
    <property type="project" value="UniProtKB-KW"/>
</dbReference>
<feature type="compositionally biased region" description="Basic and acidic residues" evidence="9">
    <location>
        <begin position="1"/>
        <end position="30"/>
    </location>
</feature>
<dbReference type="HOGENOM" id="CLU_076902_3_0_1"/>
<accession>C4QWK9</accession>
<dbReference type="InterPro" id="IPR001163">
    <property type="entry name" value="Sm_dom_euk/arc"/>
</dbReference>
<dbReference type="SMR" id="C4QWK9"/>
<dbReference type="STRING" id="644223.C4QWK9"/>
<dbReference type="Pfam" id="PF01423">
    <property type="entry name" value="LSM"/>
    <property type="match status" value="1"/>
</dbReference>
<evidence type="ECO:0000256" key="9">
    <source>
        <dbReference type="SAM" id="MobiDB-lite"/>
    </source>
</evidence>
<dbReference type="GO" id="GO:0097526">
    <property type="term" value="C:spliceosomal tri-snRNP complex"/>
    <property type="evidence" value="ECO:0007669"/>
    <property type="project" value="TreeGrafter"/>
</dbReference>
<name>C4QWK9_KOMPG</name>
<evidence type="ECO:0000256" key="6">
    <source>
        <dbReference type="ARBA" id="ARBA00023187"/>
    </source>
</evidence>
<evidence type="ECO:0000256" key="1">
    <source>
        <dbReference type="ARBA" id="ARBA00004123"/>
    </source>
</evidence>
<keyword evidence="3" id="KW-0507">mRNA processing</keyword>
<feature type="domain" description="Sm" evidence="10">
    <location>
        <begin position="63"/>
        <end position="138"/>
    </location>
</feature>
<dbReference type="PROSITE" id="PS52002">
    <property type="entry name" value="SM"/>
    <property type="match status" value="1"/>
</dbReference>
<evidence type="ECO:0000256" key="3">
    <source>
        <dbReference type="ARBA" id="ARBA00022664"/>
    </source>
</evidence>
<evidence type="ECO:0000256" key="2">
    <source>
        <dbReference type="ARBA" id="ARBA00006850"/>
    </source>
</evidence>
<evidence type="ECO:0000256" key="4">
    <source>
        <dbReference type="ARBA" id="ARBA00022728"/>
    </source>
</evidence>
<evidence type="ECO:0000256" key="5">
    <source>
        <dbReference type="ARBA" id="ARBA00022884"/>
    </source>
</evidence>
<comment type="subcellular location">
    <subcellularLocation>
        <location evidence="1">Nucleus</location>
    </subcellularLocation>
</comment>
<dbReference type="InterPro" id="IPR044641">
    <property type="entry name" value="Lsm7/SmG-like"/>
</dbReference>
<dbReference type="InParanoid" id="C4QWK9"/>
<evidence type="ECO:0000313" key="11">
    <source>
        <dbReference type="EMBL" id="CAY67632.1"/>
    </source>
</evidence>
<dbReference type="SUPFAM" id="SSF50182">
    <property type="entry name" value="Sm-like ribonucleoproteins"/>
    <property type="match status" value="1"/>
</dbReference>
<keyword evidence="7" id="KW-0539">Nucleus</keyword>
<dbReference type="OrthoDB" id="274944at2759"/>
<keyword evidence="5" id="KW-0694">RNA-binding</keyword>
<dbReference type="InterPro" id="IPR017132">
    <property type="entry name" value="Lsm7"/>
</dbReference>
<dbReference type="Gene3D" id="2.30.30.100">
    <property type="match status" value="1"/>
</dbReference>
<evidence type="ECO:0000256" key="8">
    <source>
        <dbReference type="ARBA" id="ARBA00023274"/>
    </source>
</evidence>
<dbReference type="GO" id="GO:0000398">
    <property type="term" value="P:mRNA splicing, via spliceosome"/>
    <property type="evidence" value="ECO:0007669"/>
    <property type="project" value="InterPro"/>
</dbReference>
<dbReference type="InterPro" id="IPR010920">
    <property type="entry name" value="LSM_dom_sf"/>
</dbReference>
<dbReference type="CDD" id="cd01729">
    <property type="entry name" value="LSm7"/>
    <property type="match status" value="1"/>
</dbReference>
<dbReference type="KEGG" id="ppa:PAS_chr1-1_0487"/>
<dbReference type="AlphaFoldDB" id="C4QWK9"/>
<dbReference type="OMA" id="DNQTTRP"/>